<dbReference type="PANTHER" id="PTHR33463">
    <property type="entry name" value="NB-ARC DOMAIN-CONTAINING PROTEIN-RELATED"/>
    <property type="match status" value="1"/>
</dbReference>
<keyword evidence="4" id="KW-1185">Reference proteome</keyword>
<dbReference type="InterPro" id="IPR027417">
    <property type="entry name" value="P-loop_NTPase"/>
</dbReference>
<comment type="caution">
    <text evidence="3">The sequence shown here is derived from an EMBL/GenBank/DDBJ whole genome shotgun (WGS) entry which is preliminary data.</text>
</comment>
<reference evidence="3" key="1">
    <citation type="journal article" date="2022" name="Plant J.">
        <title>Strategies of tolerance reflected in two North American maple genomes.</title>
        <authorList>
            <person name="McEvoy S.L."/>
            <person name="Sezen U.U."/>
            <person name="Trouern-Trend A."/>
            <person name="McMahon S.M."/>
            <person name="Schaberg P.G."/>
            <person name="Yang J."/>
            <person name="Wegrzyn J.L."/>
            <person name="Swenson N.G."/>
        </authorList>
    </citation>
    <scope>NUCLEOTIDE SEQUENCE</scope>
    <source>
        <strain evidence="3">NS2018</strain>
    </source>
</reference>
<keyword evidence="1" id="KW-0547">Nucleotide-binding</keyword>
<evidence type="ECO:0000256" key="2">
    <source>
        <dbReference type="ARBA" id="ARBA00022821"/>
    </source>
</evidence>
<proteinExistence type="predicted"/>
<reference evidence="3" key="2">
    <citation type="submission" date="2023-06" db="EMBL/GenBank/DDBJ databases">
        <authorList>
            <person name="Swenson N.G."/>
            <person name="Wegrzyn J.L."/>
            <person name="Mcevoy S.L."/>
        </authorList>
    </citation>
    <scope>NUCLEOTIDE SEQUENCE</scope>
    <source>
        <strain evidence="3">NS2018</strain>
        <tissue evidence="3">Leaf</tissue>
    </source>
</reference>
<dbReference type="GO" id="GO:0043531">
    <property type="term" value="F:ADP binding"/>
    <property type="evidence" value="ECO:0007669"/>
    <property type="project" value="InterPro"/>
</dbReference>
<evidence type="ECO:0000313" key="3">
    <source>
        <dbReference type="EMBL" id="KAK0599662.1"/>
    </source>
</evidence>
<organism evidence="3 4">
    <name type="scientific">Acer saccharum</name>
    <name type="common">Sugar maple</name>
    <dbReference type="NCBI Taxonomy" id="4024"/>
    <lineage>
        <taxon>Eukaryota</taxon>
        <taxon>Viridiplantae</taxon>
        <taxon>Streptophyta</taxon>
        <taxon>Embryophyta</taxon>
        <taxon>Tracheophyta</taxon>
        <taxon>Spermatophyta</taxon>
        <taxon>Magnoliopsida</taxon>
        <taxon>eudicotyledons</taxon>
        <taxon>Gunneridae</taxon>
        <taxon>Pentapetalae</taxon>
        <taxon>rosids</taxon>
        <taxon>malvids</taxon>
        <taxon>Sapindales</taxon>
        <taxon>Sapindaceae</taxon>
        <taxon>Hippocastanoideae</taxon>
        <taxon>Acereae</taxon>
        <taxon>Acer</taxon>
    </lineage>
</organism>
<evidence type="ECO:0008006" key="5">
    <source>
        <dbReference type="Google" id="ProtNLM"/>
    </source>
</evidence>
<dbReference type="Proteomes" id="UP001168877">
    <property type="component" value="Unassembled WGS sequence"/>
</dbReference>
<dbReference type="FunFam" id="1.10.8.430:FF:000003">
    <property type="entry name" value="Probable disease resistance protein At5g66910"/>
    <property type="match status" value="1"/>
</dbReference>
<sequence length="134" mass="15372">MLKEVERLLKAGPTYRSLEVCREMKTDKEVKVDVLNDEEAWQLFKQNAGKVATLEHIEPISREVARECSGLPLAIITMGETAMRGKMMIELWKNAFSELQRSVPYIKGIENKVYKPLKWSYDSLQGKNISKIAL</sequence>
<dbReference type="InterPro" id="IPR050905">
    <property type="entry name" value="Plant_NBS-LRR"/>
</dbReference>
<dbReference type="Gene3D" id="1.10.8.430">
    <property type="entry name" value="Helical domain of apoptotic protease-activating factors"/>
    <property type="match status" value="1"/>
</dbReference>
<evidence type="ECO:0000313" key="4">
    <source>
        <dbReference type="Proteomes" id="UP001168877"/>
    </source>
</evidence>
<name>A0AA39STR5_ACESA</name>
<gene>
    <name evidence="3" type="ORF">LWI29_007391</name>
</gene>
<dbReference type="PANTHER" id="PTHR33463:SF202">
    <property type="entry name" value="NB-ARC DOMAIN-CONTAINING PROTEIN"/>
    <property type="match status" value="1"/>
</dbReference>
<dbReference type="EMBL" id="JAUESC010000003">
    <property type="protein sequence ID" value="KAK0599662.1"/>
    <property type="molecule type" value="Genomic_DNA"/>
</dbReference>
<dbReference type="GO" id="GO:0005524">
    <property type="term" value="F:ATP binding"/>
    <property type="evidence" value="ECO:0007669"/>
    <property type="project" value="UniProtKB-KW"/>
</dbReference>
<evidence type="ECO:0000256" key="1">
    <source>
        <dbReference type="ARBA" id="ARBA00022741"/>
    </source>
</evidence>
<protein>
    <recommendedName>
        <fullName evidence="5">NB-ARC domain-containing protein</fullName>
    </recommendedName>
</protein>
<keyword evidence="2" id="KW-0611">Plant defense</keyword>
<dbReference type="SUPFAM" id="SSF52540">
    <property type="entry name" value="P-loop containing nucleoside triphosphate hydrolases"/>
    <property type="match status" value="1"/>
</dbReference>
<dbReference type="AlphaFoldDB" id="A0AA39STR5"/>
<accession>A0AA39STR5</accession>
<dbReference type="InterPro" id="IPR042197">
    <property type="entry name" value="Apaf_helical"/>
</dbReference>
<dbReference type="GO" id="GO:0006952">
    <property type="term" value="P:defense response"/>
    <property type="evidence" value="ECO:0007669"/>
    <property type="project" value="UniProtKB-KW"/>
</dbReference>